<feature type="compositionally biased region" description="Polar residues" evidence="9">
    <location>
        <begin position="55"/>
        <end position="68"/>
    </location>
</feature>
<sequence length="316" mass="35446">MFGDDLTQREKGIQKYVCLVPPPRYGCRSRAGSLEQAIRVTQNTASSRHQDRDCNQQSPTTPLSSNDRQTMKRLAHIPTQFARDHKTYGWDCTRQIIAAQIHLHCSILCSVCLVLNVIRLRALFSLKPFNDRAHDVVAHPCNETLSDISHPHIVDYIASQGWDGQDVEIFIGLKEGTLESLVKSSGGLPAPVADSVFPQMLQALDCLACIQRHRASRCEAREYSLGTYRDRALGDFRLCNHIINAAIFAGTYLYMPPEMLQEGEQIYKVDVWSLFITMLWILDAGEFLLSAALNVDSVFKIREIAAVNPKERASAA</sequence>
<protein>
    <recommendedName>
        <fullName evidence="1">non-specific serine/threonine protein kinase</fullName>
        <ecNumber evidence="1">2.7.11.1</ecNumber>
    </recommendedName>
</protein>
<dbReference type="EC" id="2.7.11.1" evidence="1"/>
<evidence type="ECO:0000313" key="12">
    <source>
        <dbReference type="Proteomes" id="UP000315522"/>
    </source>
</evidence>
<dbReference type="EMBL" id="QGML01000266">
    <property type="protein sequence ID" value="TVY92696.1"/>
    <property type="molecule type" value="Genomic_DNA"/>
</dbReference>
<keyword evidence="5" id="KW-0418">Kinase</keyword>
<evidence type="ECO:0000313" key="11">
    <source>
        <dbReference type="EMBL" id="TVY92696.1"/>
    </source>
</evidence>
<evidence type="ECO:0000256" key="5">
    <source>
        <dbReference type="ARBA" id="ARBA00022777"/>
    </source>
</evidence>
<evidence type="ECO:0000256" key="8">
    <source>
        <dbReference type="ARBA" id="ARBA00048679"/>
    </source>
</evidence>
<feature type="domain" description="Protein kinase" evidence="10">
    <location>
        <begin position="1"/>
        <end position="316"/>
    </location>
</feature>
<keyword evidence="4" id="KW-0547">Nucleotide-binding</keyword>
<dbReference type="PROSITE" id="PS50011">
    <property type="entry name" value="PROTEIN_KINASE_DOM"/>
    <property type="match status" value="1"/>
</dbReference>
<evidence type="ECO:0000259" key="10">
    <source>
        <dbReference type="PROSITE" id="PS50011"/>
    </source>
</evidence>
<keyword evidence="12" id="KW-1185">Reference proteome</keyword>
<feature type="region of interest" description="Disordered" evidence="9">
    <location>
        <begin position="42"/>
        <end position="69"/>
    </location>
</feature>
<dbReference type="PANTHER" id="PTHR43671:SF98">
    <property type="entry name" value="SERINE_THREONINE-PROTEIN KINASE NEK11"/>
    <property type="match status" value="1"/>
</dbReference>
<dbReference type="PANTHER" id="PTHR43671">
    <property type="entry name" value="SERINE/THREONINE-PROTEIN KINASE NEK"/>
    <property type="match status" value="1"/>
</dbReference>
<evidence type="ECO:0000256" key="1">
    <source>
        <dbReference type="ARBA" id="ARBA00012513"/>
    </source>
</evidence>
<dbReference type="InterPro" id="IPR011009">
    <property type="entry name" value="Kinase-like_dom_sf"/>
</dbReference>
<dbReference type="AlphaFoldDB" id="A0A559MIA6"/>
<name>A0A559MIA6_9HELO</name>
<gene>
    <name evidence="11" type="ORF">LAWI1_G001544</name>
</gene>
<evidence type="ECO:0000256" key="7">
    <source>
        <dbReference type="ARBA" id="ARBA00047899"/>
    </source>
</evidence>
<comment type="catalytic activity">
    <reaction evidence="8">
        <text>L-seryl-[protein] + ATP = O-phospho-L-seryl-[protein] + ADP + H(+)</text>
        <dbReference type="Rhea" id="RHEA:17989"/>
        <dbReference type="Rhea" id="RHEA-COMP:9863"/>
        <dbReference type="Rhea" id="RHEA-COMP:11604"/>
        <dbReference type="ChEBI" id="CHEBI:15378"/>
        <dbReference type="ChEBI" id="CHEBI:29999"/>
        <dbReference type="ChEBI" id="CHEBI:30616"/>
        <dbReference type="ChEBI" id="CHEBI:83421"/>
        <dbReference type="ChEBI" id="CHEBI:456216"/>
        <dbReference type="EC" id="2.7.11.1"/>
    </reaction>
</comment>
<keyword evidence="2" id="KW-0723">Serine/threonine-protein kinase</keyword>
<keyword evidence="3" id="KW-0808">Transferase</keyword>
<reference evidence="11 12" key="1">
    <citation type="submission" date="2018-05" db="EMBL/GenBank/DDBJ databases">
        <title>Genome sequencing and assembly of the regulated plant pathogen Lachnellula willkommii and related sister species for the development of diagnostic species identification markers.</title>
        <authorList>
            <person name="Giroux E."/>
            <person name="Bilodeau G."/>
        </authorList>
    </citation>
    <scope>NUCLEOTIDE SEQUENCE [LARGE SCALE GENOMIC DNA]</scope>
    <source>
        <strain evidence="11 12">CBS 172.35</strain>
    </source>
</reference>
<dbReference type="InterPro" id="IPR050660">
    <property type="entry name" value="NEK_Ser/Thr_kinase"/>
</dbReference>
<dbReference type="GO" id="GO:0005524">
    <property type="term" value="F:ATP binding"/>
    <property type="evidence" value="ECO:0007669"/>
    <property type="project" value="UniProtKB-KW"/>
</dbReference>
<dbReference type="Proteomes" id="UP000315522">
    <property type="component" value="Unassembled WGS sequence"/>
</dbReference>
<evidence type="ECO:0000256" key="2">
    <source>
        <dbReference type="ARBA" id="ARBA00022527"/>
    </source>
</evidence>
<accession>A0A559MIA6</accession>
<dbReference type="SUPFAM" id="SSF56112">
    <property type="entry name" value="Protein kinase-like (PK-like)"/>
    <property type="match status" value="1"/>
</dbReference>
<evidence type="ECO:0000256" key="6">
    <source>
        <dbReference type="ARBA" id="ARBA00022840"/>
    </source>
</evidence>
<evidence type="ECO:0000256" key="4">
    <source>
        <dbReference type="ARBA" id="ARBA00022741"/>
    </source>
</evidence>
<organism evidence="11 12">
    <name type="scientific">Lachnellula willkommii</name>
    <dbReference type="NCBI Taxonomy" id="215461"/>
    <lineage>
        <taxon>Eukaryota</taxon>
        <taxon>Fungi</taxon>
        <taxon>Dikarya</taxon>
        <taxon>Ascomycota</taxon>
        <taxon>Pezizomycotina</taxon>
        <taxon>Leotiomycetes</taxon>
        <taxon>Helotiales</taxon>
        <taxon>Lachnaceae</taxon>
        <taxon>Lachnellula</taxon>
    </lineage>
</organism>
<keyword evidence="6" id="KW-0067">ATP-binding</keyword>
<evidence type="ECO:0000256" key="3">
    <source>
        <dbReference type="ARBA" id="ARBA00022679"/>
    </source>
</evidence>
<proteinExistence type="predicted"/>
<comment type="caution">
    <text evidence="11">The sequence shown here is derived from an EMBL/GenBank/DDBJ whole genome shotgun (WGS) entry which is preliminary data.</text>
</comment>
<comment type="catalytic activity">
    <reaction evidence="7">
        <text>L-threonyl-[protein] + ATP = O-phospho-L-threonyl-[protein] + ADP + H(+)</text>
        <dbReference type="Rhea" id="RHEA:46608"/>
        <dbReference type="Rhea" id="RHEA-COMP:11060"/>
        <dbReference type="Rhea" id="RHEA-COMP:11605"/>
        <dbReference type="ChEBI" id="CHEBI:15378"/>
        <dbReference type="ChEBI" id="CHEBI:30013"/>
        <dbReference type="ChEBI" id="CHEBI:30616"/>
        <dbReference type="ChEBI" id="CHEBI:61977"/>
        <dbReference type="ChEBI" id="CHEBI:456216"/>
        <dbReference type="EC" id="2.7.11.1"/>
    </reaction>
</comment>
<evidence type="ECO:0000256" key="9">
    <source>
        <dbReference type="SAM" id="MobiDB-lite"/>
    </source>
</evidence>
<dbReference type="Gene3D" id="1.10.510.10">
    <property type="entry name" value="Transferase(Phosphotransferase) domain 1"/>
    <property type="match status" value="1"/>
</dbReference>
<dbReference type="InterPro" id="IPR000719">
    <property type="entry name" value="Prot_kinase_dom"/>
</dbReference>
<dbReference type="GO" id="GO:0004674">
    <property type="term" value="F:protein serine/threonine kinase activity"/>
    <property type="evidence" value="ECO:0007669"/>
    <property type="project" value="UniProtKB-KW"/>
</dbReference>